<keyword evidence="2" id="KW-0456">Lyase</keyword>
<reference evidence="2 3" key="1">
    <citation type="submission" date="2016-01" db="EMBL/GenBank/DDBJ databases">
        <authorList>
            <person name="Manzoor S."/>
        </authorList>
    </citation>
    <scope>NUCLEOTIDE SEQUENCE [LARGE SCALE GENOMIC DNA]</scope>
    <source>
        <strain evidence="2">Methanoculleus sp MAB1</strain>
    </source>
</reference>
<dbReference type="SUPFAM" id="SSF51726">
    <property type="entry name" value="UROD/MetE-like"/>
    <property type="match status" value="1"/>
</dbReference>
<dbReference type="GO" id="GO:0006779">
    <property type="term" value="P:porphyrin-containing compound biosynthetic process"/>
    <property type="evidence" value="ECO:0007669"/>
    <property type="project" value="InterPro"/>
</dbReference>
<evidence type="ECO:0000313" key="2">
    <source>
        <dbReference type="EMBL" id="CVK32758.1"/>
    </source>
</evidence>
<dbReference type="CDD" id="cd03465">
    <property type="entry name" value="URO-D_like"/>
    <property type="match status" value="1"/>
</dbReference>
<dbReference type="EMBL" id="LT158599">
    <property type="protein sequence ID" value="CVK32758.1"/>
    <property type="molecule type" value="Genomic_DNA"/>
</dbReference>
<accession>A0A0X3BL05</accession>
<dbReference type="InterPro" id="IPR000257">
    <property type="entry name" value="Uroporphyrinogen_deCOase"/>
</dbReference>
<dbReference type="PANTHER" id="PTHR47099:SF1">
    <property type="entry name" value="METHYLCOBAMIDE:COM METHYLTRANSFERASE MTBA"/>
    <property type="match status" value="1"/>
</dbReference>
<dbReference type="GeneID" id="27137391"/>
<sequence>MTGEMTPAERTAVTMEFEEPDRVPLFLLFTIYGAKELGLSIRDYFSRPEYVAEGQMRLQKKFGGDCLNPFCYAAVEVEAWGGEVIFAEDGPPNAGLPPIRSPEEIESLEVPLVEESPGLLFGLRTIELLKKQVGDDVPIMGSVVSPFSLPVMQLGFDAYLDLLYGEPDLFWTLMKKNEEFCVEWANAQVEAGATAVGYADPLASPDMIPRDLYRRTGFVVARRTIPRIEAGVATSLASARALPIIDDLAGTGSVGVGVSAFDDLATVKRQCAGRLTVLGNLNAIEMRRWTPAQAEAEVKRAIAAAGPGGGFVLSDNHGEIPWQVPENVLMAIAAAVRKWGNYPLDWVSG</sequence>
<name>A0A0X3BL05_9EURY</name>
<dbReference type="InterPro" id="IPR038071">
    <property type="entry name" value="UROD/MetE-like_sf"/>
</dbReference>
<dbReference type="GO" id="GO:0004853">
    <property type="term" value="F:uroporphyrinogen decarboxylase activity"/>
    <property type="evidence" value="ECO:0007669"/>
    <property type="project" value="UniProtKB-EC"/>
</dbReference>
<evidence type="ECO:0000313" key="3">
    <source>
        <dbReference type="Proteomes" id="UP000069850"/>
    </source>
</evidence>
<dbReference type="PANTHER" id="PTHR47099">
    <property type="entry name" value="METHYLCOBAMIDE:COM METHYLTRANSFERASE MTBA"/>
    <property type="match status" value="1"/>
</dbReference>
<dbReference type="Proteomes" id="UP000069850">
    <property type="component" value="Chromosome 1"/>
</dbReference>
<dbReference type="KEGG" id="mema:MMAB1_1545"/>
<dbReference type="RefSeq" id="WP_062263352.1">
    <property type="nucleotide sequence ID" value="NZ_LT158599.1"/>
</dbReference>
<dbReference type="Gene3D" id="3.20.20.210">
    <property type="match status" value="1"/>
</dbReference>
<dbReference type="InterPro" id="IPR052024">
    <property type="entry name" value="Methanogen_methyltrans"/>
</dbReference>
<dbReference type="Pfam" id="PF01208">
    <property type="entry name" value="URO-D"/>
    <property type="match status" value="1"/>
</dbReference>
<dbReference type="EC" id="4.1.1.37" evidence="2"/>
<organism evidence="2 3">
    <name type="scientific">Methanoculleus bourgensis</name>
    <dbReference type="NCBI Taxonomy" id="83986"/>
    <lineage>
        <taxon>Archaea</taxon>
        <taxon>Methanobacteriati</taxon>
        <taxon>Methanobacteriota</taxon>
        <taxon>Stenosarchaea group</taxon>
        <taxon>Methanomicrobia</taxon>
        <taxon>Methanomicrobiales</taxon>
        <taxon>Methanomicrobiaceae</taxon>
        <taxon>Methanoculleus</taxon>
    </lineage>
</organism>
<feature type="domain" description="Uroporphyrinogen decarboxylase (URO-D)" evidence="1">
    <location>
        <begin position="6"/>
        <end position="339"/>
    </location>
</feature>
<dbReference type="OrthoDB" id="124836at2157"/>
<dbReference type="AlphaFoldDB" id="A0A0X3BL05"/>
<gene>
    <name evidence="2" type="ORF">MMAB1_1545</name>
</gene>
<protein>
    <submittedName>
        <fullName evidence="2">Uroporphyrinogen decarboxylase</fullName>
        <ecNumber evidence="2">4.1.1.37</ecNumber>
    </submittedName>
</protein>
<proteinExistence type="predicted"/>
<evidence type="ECO:0000259" key="1">
    <source>
        <dbReference type="Pfam" id="PF01208"/>
    </source>
</evidence>